<evidence type="ECO:0000259" key="17">
    <source>
        <dbReference type="Pfam" id="PF08409"/>
    </source>
</evidence>
<dbReference type="EMBL" id="OV696703">
    <property type="protein sequence ID" value="CAH1250076.1"/>
    <property type="molecule type" value="Genomic_DNA"/>
</dbReference>
<keyword evidence="7 15" id="KW-0812">Transmembrane</keyword>
<evidence type="ECO:0000256" key="2">
    <source>
        <dbReference type="ARBA" id="ARBA00004240"/>
    </source>
</evidence>
<dbReference type="Proteomes" id="UP000838412">
    <property type="component" value="Chromosome 18"/>
</dbReference>
<keyword evidence="12 15" id="KW-0472">Membrane</keyword>
<feature type="region of interest" description="Disordered" evidence="14">
    <location>
        <begin position="366"/>
        <end position="391"/>
    </location>
</feature>
<dbReference type="AlphaFoldDB" id="A0A8K0EEK1"/>
<dbReference type="InterPro" id="IPR013618">
    <property type="entry name" value="TMTC_DUF1736"/>
</dbReference>
<dbReference type="EC" id="2.4.1.109" evidence="5"/>
<dbReference type="Pfam" id="PF08409">
    <property type="entry name" value="TMTC_DUF1736"/>
    <property type="match status" value="1"/>
</dbReference>
<evidence type="ECO:0000256" key="4">
    <source>
        <dbReference type="ARBA" id="ARBA00007882"/>
    </source>
</evidence>
<feature type="signal peptide" evidence="16">
    <location>
        <begin position="1"/>
        <end position="21"/>
    </location>
</feature>
<evidence type="ECO:0000256" key="16">
    <source>
        <dbReference type="SAM" id="SignalP"/>
    </source>
</evidence>
<evidence type="ECO:0000256" key="7">
    <source>
        <dbReference type="ARBA" id="ARBA00022692"/>
    </source>
</evidence>
<dbReference type="GO" id="GO:0005789">
    <property type="term" value="C:endoplasmic reticulum membrane"/>
    <property type="evidence" value="ECO:0007669"/>
    <property type="project" value="TreeGrafter"/>
</dbReference>
<feature type="transmembrane region" description="Helical" evidence="15">
    <location>
        <begin position="457"/>
        <end position="475"/>
    </location>
</feature>
<dbReference type="Pfam" id="PF13432">
    <property type="entry name" value="TPR_16"/>
    <property type="match status" value="2"/>
</dbReference>
<keyword evidence="10" id="KW-0256">Endoplasmic reticulum</keyword>
<dbReference type="UniPathway" id="UPA00378"/>
<dbReference type="InterPro" id="IPR052384">
    <property type="entry name" value="TMTC_O-mannosyltransferase"/>
</dbReference>
<protein>
    <recommendedName>
        <fullName evidence="5">dolichyl-phosphate-mannose--protein mannosyltransferase</fullName>
        <ecNumber evidence="5">2.4.1.109</ecNumber>
    </recommendedName>
</protein>
<organism evidence="18 19">
    <name type="scientific">Branchiostoma lanceolatum</name>
    <name type="common">Common lancelet</name>
    <name type="synonym">Amphioxus lanceolatum</name>
    <dbReference type="NCBI Taxonomy" id="7740"/>
    <lineage>
        <taxon>Eukaryota</taxon>
        <taxon>Metazoa</taxon>
        <taxon>Chordata</taxon>
        <taxon>Cephalochordata</taxon>
        <taxon>Leptocardii</taxon>
        <taxon>Amphioxiformes</taxon>
        <taxon>Branchiostomatidae</taxon>
        <taxon>Branchiostoma</taxon>
    </lineage>
</organism>
<keyword evidence="6" id="KW-0808">Transferase</keyword>
<accession>A0A8K0EEK1</accession>
<evidence type="ECO:0000256" key="6">
    <source>
        <dbReference type="ARBA" id="ARBA00022679"/>
    </source>
</evidence>
<feature type="transmembrane region" description="Helical" evidence="15">
    <location>
        <begin position="273"/>
        <end position="293"/>
    </location>
</feature>
<feature type="repeat" description="TPR" evidence="13">
    <location>
        <begin position="786"/>
        <end position="819"/>
    </location>
</feature>
<evidence type="ECO:0000256" key="10">
    <source>
        <dbReference type="ARBA" id="ARBA00022824"/>
    </source>
</evidence>
<dbReference type="PROSITE" id="PS50293">
    <property type="entry name" value="TPR_REGION"/>
    <property type="match status" value="2"/>
</dbReference>
<keyword evidence="9 13" id="KW-0802">TPR repeat</keyword>
<name>A0A8K0EEK1_BRALA</name>
<evidence type="ECO:0000256" key="8">
    <source>
        <dbReference type="ARBA" id="ARBA00022737"/>
    </source>
</evidence>
<evidence type="ECO:0000256" key="9">
    <source>
        <dbReference type="ARBA" id="ARBA00022803"/>
    </source>
</evidence>
<evidence type="ECO:0000256" key="11">
    <source>
        <dbReference type="ARBA" id="ARBA00022989"/>
    </source>
</evidence>
<gene>
    <name evidence="18" type="primary">TMTC3</name>
    <name evidence="18" type="ORF">BLAG_LOCUS10940</name>
</gene>
<dbReference type="GO" id="GO:0004169">
    <property type="term" value="F:dolichyl-phosphate-mannose-protein mannosyltransferase activity"/>
    <property type="evidence" value="ECO:0007669"/>
    <property type="project" value="UniProtKB-EC"/>
</dbReference>
<feature type="repeat" description="TPR" evidence="13">
    <location>
        <begin position="650"/>
        <end position="683"/>
    </location>
</feature>
<feature type="transmembrane region" description="Helical" evidence="15">
    <location>
        <begin position="401"/>
        <end position="425"/>
    </location>
</feature>
<feature type="transmembrane region" description="Helical" evidence="15">
    <location>
        <begin position="431"/>
        <end position="450"/>
    </location>
</feature>
<dbReference type="Pfam" id="PF13181">
    <property type="entry name" value="TPR_8"/>
    <property type="match status" value="1"/>
</dbReference>
<dbReference type="SUPFAM" id="SSF48452">
    <property type="entry name" value="TPR-like"/>
    <property type="match status" value="2"/>
</dbReference>
<dbReference type="SMART" id="SM00028">
    <property type="entry name" value="TPR"/>
    <property type="match status" value="8"/>
</dbReference>
<feature type="transmembrane region" description="Helical" evidence="15">
    <location>
        <begin position="235"/>
        <end position="253"/>
    </location>
</feature>
<dbReference type="InterPro" id="IPR019734">
    <property type="entry name" value="TPR_rpt"/>
</dbReference>
<comment type="subcellular location">
    <subcellularLocation>
        <location evidence="2">Endoplasmic reticulum</location>
    </subcellularLocation>
    <subcellularLocation>
        <location evidence="1">Membrane</location>
        <topology evidence="1">Multi-pass membrane protein</topology>
    </subcellularLocation>
</comment>
<evidence type="ECO:0000313" key="18">
    <source>
        <dbReference type="EMBL" id="CAH1250076.1"/>
    </source>
</evidence>
<keyword evidence="19" id="KW-1185">Reference proteome</keyword>
<feature type="transmembrane region" description="Helical" evidence="15">
    <location>
        <begin position="132"/>
        <end position="153"/>
    </location>
</feature>
<keyword evidence="16" id="KW-0732">Signal</keyword>
<reference evidence="18" key="1">
    <citation type="submission" date="2022-01" db="EMBL/GenBank/DDBJ databases">
        <authorList>
            <person name="Braso-Vives M."/>
        </authorList>
    </citation>
    <scope>NUCLEOTIDE SEQUENCE</scope>
</reference>
<sequence length="840" mass="94501">MVPELATALLALLLYYNTWDADFAYDDSRAILKNQDLQQETLLTDLFFNDFWGTPLMHSGSHKSYRPLCVISFRINHYFGGLNPWGYHFTNTVLHAVVTALFTHVAGLFLQRTSVKLIAGLLFASHPIHTEAVAGVVGRADVGACLFFLLSFLSYTRYCRQRDKTLSKEEVDVVKWLWLLCSMLCTTASMLTKEQGITVLAVNAVYDVFICSSLRLQDLVSALYKEKHRNVREGVLATAACGALLLGFRVYFMGNKPPEFAPSDNPASDSDSFLARTLTFNLLPSLNMLLLLYPRLLSFDWSMDAIPLVESIWDVRNLCTLTFYLTLAVIAMHCIIEISRTPQMEHSAKSNGVAHNAVYGNGITEHKHSPSSRKHSNNSSPTSVPKTVNARHSTETRSLHILVLSVAVMVFPFVPASNLFFYVGFVIAERVLYIPSMGFCLLVAEGIHVLYKSTGRAWRKVVVVATVMLVVLYSARTVVRNEDWHDEEALYRSGIKVNPAKAWGNLANILKTQGNIYKAEEAYRNALQHRGNMGDVHYNLGILLQEGKRYQEAIQSYQMAIQCRPRLAMAHLNLGIVLSTLGRTEEAEKVYRHATTLDDHGLKDPKAHATGVISAIYNLGRLQHDQGRYAEAIETYMEAIRRRPSHYAPQSLYNMLGESLFKNVQLAEAEEWFKKSLAAKPDHVPAHLTYAKLMAKTNRVVEAEQMYQKAMELDSNSATVHQHYGQYMAETGRSEQAADMMVKAVELGSPEFETIFNAANALRQAGRHDDAEKYYKQATQLKPEVASAHMNLGAILHLNGKYVEAEASYLRALELKPDDTMTMQNLKKLRTILNKQQSRR</sequence>
<evidence type="ECO:0000256" key="14">
    <source>
        <dbReference type="SAM" id="MobiDB-lite"/>
    </source>
</evidence>
<feature type="repeat" description="TPR" evidence="13">
    <location>
        <begin position="752"/>
        <end position="785"/>
    </location>
</feature>
<feature type="repeat" description="TPR" evidence="13">
    <location>
        <begin position="613"/>
        <end position="646"/>
    </location>
</feature>
<dbReference type="InterPro" id="IPR011990">
    <property type="entry name" value="TPR-like_helical_dom_sf"/>
</dbReference>
<dbReference type="OrthoDB" id="19588at2759"/>
<keyword evidence="11 15" id="KW-1133">Transmembrane helix</keyword>
<evidence type="ECO:0000256" key="1">
    <source>
        <dbReference type="ARBA" id="ARBA00004141"/>
    </source>
</evidence>
<evidence type="ECO:0000256" key="12">
    <source>
        <dbReference type="ARBA" id="ARBA00023136"/>
    </source>
</evidence>
<dbReference type="Pfam" id="PF13424">
    <property type="entry name" value="TPR_12"/>
    <property type="match status" value="1"/>
</dbReference>
<feature type="repeat" description="TPR" evidence="13">
    <location>
        <begin position="568"/>
        <end position="601"/>
    </location>
</feature>
<proteinExistence type="inferred from homology"/>
<dbReference type="PANTHER" id="PTHR44216:SF3">
    <property type="entry name" value="PROTEIN O-MANNOSYL-TRANSFERASE TMTC2"/>
    <property type="match status" value="1"/>
</dbReference>
<feature type="repeat" description="TPR" evidence="13">
    <location>
        <begin position="534"/>
        <end position="567"/>
    </location>
</feature>
<evidence type="ECO:0000256" key="3">
    <source>
        <dbReference type="ARBA" id="ARBA00004922"/>
    </source>
</evidence>
<dbReference type="Gene3D" id="1.25.40.10">
    <property type="entry name" value="Tetratricopeptide repeat domain"/>
    <property type="match status" value="3"/>
</dbReference>
<comment type="pathway">
    <text evidence="3">Protein modification; protein glycosylation.</text>
</comment>
<evidence type="ECO:0000256" key="13">
    <source>
        <dbReference type="PROSITE-ProRule" id="PRU00339"/>
    </source>
</evidence>
<evidence type="ECO:0000256" key="5">
    <source>
        <dbReference type="ARBA" id="ARBA00012839"/>
    </source>
</evidence>
<keyword evidence="8" id="KW-0677">Repeat</keyword>
<dbReference type="PANTHER" id="PTHR44216">
    <property type="entry name" value="PROTEIN O-MANNOSYL-TRANSFERASE TMTC2"/>
    <property type="match status" value="1"/>
</dbReference>
<feature type="chain" id="PRO_5035424605" description="dolichyl-phosphate-mannose--protein mannosyltransferase" evidence="16">
    <location>
        <begin position="22"/>
        <end position="840"/>
    </location>
</feature>
<evidence type="ECO:0000256" key="15">
    <source>
        <dbReference type="SAM" id="Phobius"/>
    </source>
</evidence>
<feature type="domain" description="DUF1736" evidence="17">
    <location>
        <begin position="255"/>
        <end position="327"/>
    </location>
</feature>
<dbReference type="PROSITE" id="PS50005">
    <property type="entry name" value="TPR"/>
    <property type="match status" value="6"/>
</dbReference>
<evidence type="ECO:0000313" key="19">
    <source>
        <dbReference type="Proteomes" id="UP000838412"/>
    </source>
</evidence>
<comment type="similarity">
    <text evidence="4">Belongs to the TMTC family.</text>
</comment>